<dbReference type="GeneID" id="40525909"/>
<dbReference type="EMBL" id="AM850133">
    <property type="protein sequence ID" value="CAO98975.1"/>
    <property type="molecule type" value="Genomic_DNA"/>
</dbReference>
<accession>A8E105</accession>
<evidence type="ECO:0000256" key="1">
    <source>
        <dbReference type="SAM" id="MobiDB-lite"/>
    </source>
</evidence>
<reference evidence="2" key="1">
    <citation type="submission" date="2007-08" db="EMBL/GenBank/DDBJ databases">
        <authorList>
            <person name="Lanzrein B."/>
        </authorList>
    </citation>
    <scope>NUCLEOTIDE SEQUENCE</scope>
</reference>
<reference evidence="2" key="2">
    <citation type="submission" date="2007-09" db="EMBL/GenBank/DDBJ databases">
        <authorList>
            <person name="Weber B."/>
        </authorList>
    </citation>
    <scope>NUCLEOTIDE SEQUENCE</scope>
</reference>
<evidence type="ECO:0000313" key="2">
    <source>
        <dbReference type="EMBL" id="CAO98975.1"/>
    </source>
</evidence>
<protein>
    <submittedName>
        <fullName evidence="2">17.7g3 protein</fullName>
    </submittedName>
</protein>
<dbReference type="KEGG" id="vg:40525909"/>
<proteinExistence type="predicted"/>
<gene>
    <name evidence="2" type="primary">17.7g3</name>
</gene>
<name>A8E105_9VIRU</name>
<sequence>MEDTLRKQSSKEASYTWKRC</sequence>
<organism evidence="2">
    <name type="scientific">Bracoviriform inaniti</name>
    <dbReference type="NCBI Taxonomy" id="36344"/>
    <lineage>
        <taxon>Viruses</taxon>
        <taxon>Viruses incertae sedis</taxon>
        <taxon>Polydnaviriformidae</taxon>
        <taxon>Bracoviriform</taxon>
    </lineage>
</organism>
<feature type="compositionally biased region" description="Basic and acidic residues" evidence="1">
    <location>
        <begin position="1"/>
        <end position="10"/>
    </location>
</feature>
<dbReference type="RefSeq" id="YP_009665752.1">
    <property type="nucleotide sequence ID" value="NC_043262.1"/>
</dbReference>
<feature type="region of interest" description="Disordered" evidence="1">
    <location>
        <begin position="1"/>
        <end position="20"/>
    </location>
</feature>